<evidence type="ECO:0000313" key="3">
    <source>
        <dbReference type="Proteomes" id="UP000184608"/>
    </source>
</evidence>
<dbReference type="OrthoDB" id="6210373at2"/>
<gene>
    <name evidence="2" type="primary">rpfG_3</name>
    <name evidence="2" type="ORF">VA7868_00785</name>
</gene>
<organism evidence="2 3">
    <name type="scientific">Vibrio aerogenes CECT 7868</name>
    <dbReference type="NCBI Taxonomy" id="1216006"/>
    <lineage>
        <taxon>Bacteria</taxon>
        <taxon>Pseudomonadati</taxon>
        <taxon>Pseudomonadota</taxon>
        <taxon>Gammaproteobacteria</taxon>
        <taxon>Vibrionales</taxon>
        <taxon>Vibrionaceae</taxon>
        <taxon>Vibrio</taxon>
    </lineage>
</organism>
<dbReference type="PANTHER" id="PTHR45228:SF1">
    <property type="entry name" value="CYCLIC DI-GMP PHOSPHODIESTERASE TM_0186"/>
    <property type="match status" value="1"/>
</dbReference>
<dbReference type="EMBL" id="FQXZ01000007">
    <property type="protein sequence ID" value="SHH88549.1"/>
    <property type="molecule type" value="Genomic_DNA"/>
</dbReference>
<dbReference type="SUPFAM" id="SSF109604">
    <property type="entry name" value="HD-domain/PDEase-like"/>
    <property type="match status" value="1"/>
</dbReference>
<dbReference type="PANTHER" id="PTHR45228">
    <property type="entry name" value="CYCLIC DI-GMP PHOSPHODIESTERASE TM_0186-RELATED"/>
    <property type="match status" value="1"/>
</dbReference>
<proteinExistence type="predicted"/>
<evidence type="ECO:0000313" key="2">
    <source>
        <dbReference type="EMBL" id="SHH88549.1"/>
    </source>
</evidence>
<dbReference type="RefSeq" id="WP_073602550.1">
    <property type="nucleotide sequence ID" value="NZ_FQXZ01000007.1"/>
</dbReference>
<dbReference type="Proteomes" id="UP000184608">
    <property type="component" value="Unassembled WGS sequence"/>
</dbReference>
<keyword evidence="3" id="KW-1185">Reference proteome</keyword>
<dbReference type="AlphaFoldDB" id="A0A1M5WM25"/>
<keyword evidence="2" id="KW-0378">Hydrolase</keyword>
<dbReference type="Pfam" id="PF13487">
    <property type="entry name" value="HD_5"/>
    <property type="match status" value="1"/>
</dbReference>
<reference evidence="2 3" key="1">
    <citation type="submission" date="2016-11" db="EMBL/GenBank/DDBJ databases">
        <authorList>
            <person name="Jaros S."/>
            <person name="Januszkiewicz K."/>
            <person name="Wedrychowicz H."/>
        </authorList>
    </citation>
    <scope>NUCLEOTIDE SEQUENCE [LARGE SCALE GENOMIC DNA]</scope>
    <source>
        <strain evidence="2 3">CECT 7868</strain>
    </source>
</reference>
<dbReference type="InterPro" id="IPR037522">
    <property type="entry name" value="HD_GYP_dom"/>
</dbReference>
<name>A0A1M5WM25_9VIBR</name>
<dbReference type="CDD" id="cd00077">
    <property type="entry name" value="HDc"/>
    <property type="match status" value="1"/>
</dbReference>
<dbReference type="SUPFAM" id="SSF55781">
    <property type="entry name" value="GAF domain-like"/>
    <property type="match status" value="1"/>
</dbReference>
<dbReference type="Gene3D" id="1.10.3210.10">
    <property type="entry name" value="Hypothetical protein af1432"/>
    <property type="match status" value="1"/>
</dbReference>
<feature type="domain" description="HD-GYP" evidence="1">
    <location>
        <begin position="163"/>
        <end position="372"/>
    </location>
</feature>
<sequence>MGEMQHDSRQPEKFKSLNSQLARLHESICTEIPQIVRVSFAIYDQMTDHLKTYADSTPKGEILIHYEYPLSKIPSLKECAEQNTNRYINNLYKRLEKESHHNNWLRAQNFSSSFASPTYYNGDFIGFIFINASEDFIFDESSDRILAPYLEQIREAVLKEYQIIHAILKETEEILQRNPKHFKQAKDHQERMYFFTKVIAQGLTEVYQLDDEQIDFITLFSRLHDIGKLSLPCDLLTKPGALASLERKQVTGHIEKGVEIINKILPGSECDNHACIAILKDIMAYHHELMDGSGYPHRLKGQDIPVSARIITVANIFDALTSHRPYKQARSVPFALLELEKMVAEQKLDRHCVNALRNNQEYLKKVIEKYPEPDPSSLSDTYYT</sequence>
<dbReference type="STRING" id="1216006.VA7868_00785"/>
<evidence type="ECO:0000259" key="1">
    <source>
        <dbReference type="PROSITE" id="PS51832"/>
    </source>
</evidence>
<dbReference type="InterPro" id="IPR052020">
    <property type="entry name" value="Cyclic_di-GMP/3'3'-cGAMP_PDE"/>
</dbReference>
<dbReference type="GO" id="GO:0071111">
    <property type="term" value="F:cyclic-guanylate-specific phosphodiesterase activity"/>
    <property type="evidence" value="ECO:0007669"/>
    <property type="project" value="UniProtKB-EC"/>
</dbReference>
<accession>A0A1M5WM25</accession>
<dbReference type="EC" id="3.1.4.52" evidence="2"/>
<dbReference type="InterPro" id="IPR003607">
    <property type="entry name" value="HD/PDEase_dom"/>
</dbReference>
<dbReference type="PROSITE" id="PS51832">
    <property type="entry name" value="HD_GYP"/>
    <property type="match status" value="1"/>
</dbReference>
<protein>
    <submittedName>
        <fullName evidence="2">Cyclic di-GMP phosphodiesterase response regulator RpfG</fullName>
        <ecNumber evidence="2">3.1.4.52</ecNumber>
    </submittedName>
</protein>